<keyword evidence="3" id="KW-0862">Zinc</keyword>
<feature type="domain" description="MYND-type" evidence="5">
    <location>
        <begin position="29"/>
        <end position="70"/>
    </location>
</feature>
<dbReference type="Proteomes" id="UP001215280">
    <property type="component" value="Unassembled WGS sequence"/>
</dbReference>
<evidence type="ECO:0000313" key="7">
    <source>
        <dbReference type="Proteomes" id="UP001215280"/>
    </source>
</evidence>
<comment type="caution">
    <text evidence="6">The sequence shown here is derived from an EMBL/GenBank/DDBJ whole genome shotgun (WGS) entry which is preliminary data.</text>
</comment>
<keyword evidence="7" id="KW-1185">Reference proteome</keyword>
<evidence type="ECO:0000256" key="3">
    <source>
        <dbReference type="ARBA" id="ARBA00022833"/>
    </source>
</evidence>
<dbReference type="EMBL" id="JARJLG010000159">
    <property type="protein sequence ID" value="KAJ7734763.1"/>
    <property type="molecule type" value="Genomic_DNA"/>
</dbReference>
<dbReference type="PROSITE" id="PS01360">
    <property type="entry name" value="ZF_MYND_1"/>
    <property type="match status" value="1"/>
</dbReference>
<dbReference type="InterPro" id="IPR002893">
    <property type="entry name" value="Znf_MYND"/>
</dbReference>
<dbReference type="PROSITE" id="PS50865">
    <property type="entry name" value="ZF_MYND_2"/>
    <property type="match status" value="1"/>
</dbReference>
<evidence type="ECO:0000313" key="6">
    <source>
        <dbReference type="EMBL" id="KAJ7734763.1"/>
    </source>
</evidence>
<evidence type="ECO:0000256" key="1">
    <source>
        <dbReference type="ARBA" id="ARBA00022723"/>
    </source>
</evidence>
<evidence type="ECO:0000259" key="5">
    <source>
        <dbReference type="PROSITE" id="PS50865"/>
    </source>
</evidence>
<dbReference type="Pfam" id="PF01753">
    <property type="entry name" value="zf-MYND"/>
    <property type="match status" value="1"/>
</dbReference>
<reference evidence="6" key="1">
    <citation type="submission" date="2023-03" db="EMBL/GenBank/DDBJ databases">
        <title>Massive genome expansion in bonnet fungi (Mycena s.s.) driven by repeated elements and novel gene families across ecological guilds.</title>
        <authorList>
            <consortium name="Lawrence Berkeley National Laboratory"/>
            <person name="Harder C.B."/>
            <person name="Miyauchi S."/>
            <person name="Viragh M."/>
            <person name="Kuo A."/>
            <person name="Thoen E."/>
            <person name="Andreopoulos B."/>
            <person name="Lu D."/>
            <person name="Skrede I."/>
            <person name="Drula E."/>
            <person name="Henrissat B."/>
            <person name="Morin E."/>
            <person name="Kohler A."/>
            <person name="Barry K."/>
            <person name="LaButti K."/>
            <person name="Morin E."/>
            <person name="Salamov A."/>
            <person name="Lipzen A."/>
            <person name="Mereny Z."/>
            <person name="Hegedus B."/>
            <person name="Baldrian P."/>
            <person name="Stursova M."/>
            <person name="Weitz H."/>
            <person name="Taylor A."/>
            <person name="Grigoriev I.V."/>
            <person name="Nagy L.G."/>
            <person name="Martin F."/>
            <person name="Kauserud H."/>
        </authorList>
    </citation>
    <scope>NUCLEOTIDE SEQUENCE</scope>
    <source>
        <strain evidence="6">CBHHK188m</strain>
    </source>
</reference>
<keyword evidence="1" id="KW-0479">Metal-binding</keyword>
<dbReference type="Gene3D" id="6.10.140.2220">
    <property type="match status" value="1"/>
</dbReference>
<gene>
    <name evidence="6" type="ORF">DFH07DRAFT_844535</name>
</gene>
<organism evidence="6 7">
    <name type="scientific">Mycena maculata</name>
    <dbReference type="NCBI Taxonomy" id="230809"/>
    <lineage>
        <taxon>Eukaryota</taxon>
        <taxon>Fungi</taxon>
        <taxon>Dikarya</taxon>
        <taxon>Basidiomycota</taxon>
        <taxon>Agaricomycotina</taxon>
        <taxon>Agaricomycetes</taxon>
        <taxon>Agaricomycetidae</taxon>
        <taxon>Agaricales</taxon>
        <taxon>Marasmiineae</taxon>
        <taxon>Mycenaceae</taxon>
        <taxon>Mycena</taxon>
    </lineage>
</organism>
<dbReference type="SUPFAM" id="SSF144232">
    <property type="entry name" value="HIT/MYND zinc finger-like"/>
    <property type="match status" value="1"/>
</dbReference>
<dbReference type="GO" id="GO:0008270">
    <property type="term" value="F:zinc ion binding"/>
    <property type="evidence" value="ECO:0007669"/>
    <property type="project" value="UniProtKB-KW"/>
</dbReference>
<accession>A0AAD7I475</accession>
<keyword evidence="2 4" id="KW-0863">Zinc-finger</keyword>
<evidence type="ECO:0000256" key="4">
    <source>
        <dbReference type="PROSITE-ProRule" id="PRU00134"/>
    </source>
</evidence>
<protein>
    <recommendedName>
        <fullName evidence="5">MYND-type domain-containing protein</fullName>
    </recommendedName>
</protein>
<evidence type="ECO:0000256" key="2">
    <source>
        <dbReference type="ARBA" id="ARBA00022771"/>
    </source>
</evidence>
<name>A0AAD7I475_9AGAR</name>
<proteinExistence type="predicted"/>
<sequence>MSYETLPTAQQAIDEFMLVANISLKGYVCTNCAAPPSEKTVLRLCGRCKLTRYCSQDCQKTHWKQHKHSCRLGAGDVVRDVPAEYRAQKFAEHLTHVPWLMILIQMYAVVALRLDVDATNAACSCLCARITTKPVSSRPDAVVMLQFEKFEIKPVSVLTDSMRNALKTRPVLNKNRPPLLLYFSTDGDNYLFMPLDLPDILIEHARRRPVFDDGTSITEEKVVAELNEFIRLDTNNVCKLRGGLLKR</sequence>
<dbReference type="AlphaFoldDB" id="A0AAD7I475"/>